<sequence length="253" mass="26735">MEGPSPLKGSNVFALVIGINTYSSSDYPNLQGAVNDARAFEKYLLEPPKEGGGGGLGVPDSNILVLEDLQATRAGILEAFQSHFLNNTKIPDGGDAAMILFYAGHGETPADPLDAHRWAHYVGLPLAAGAHCSDAHAGGRNTYLIRKVIVGEACARRLLRQLARKKGPNVTVIFDSCHSGGLGRDSGQERTGNGDSSEVPLELDSHLWEGEAGAAQTVQSIRMWSPGAASHVLLAACGQDETAREIKHDGDDT</sequence>
<organism evidence="3 4">
    <name type="scientific">Mycena maculata</name>
    <dbReference type="NCBI Taxonomy" id="230809"/>
    <lineage>
        <taxon>Eukaryota</taxon>
        <taxon>Fungi</taxon>
        <taxon>Dikarya</taxon>
        <taxon>Basidiomycota</taxon>
        <taxon>Agaricomycotina</taxon>
        <taxon>Agaricomycetes</taxon>
        <taxon>Agaricomycetidae</taxon>
        <taxon>Agaricales</taxon>
        <taxon>Marasmiineae</taxon>
        <taxon>Mycenaceae</taxon>
        <taxon>Mycena</taxon>
    </lineage>
</organism>
<gene>
    <name evidence="3" type="ORF">DFH07DRAFT_962563</name>
</gene>
<proteinExistence type="inferred from homology"/>
<evidence type="ECO:0000313" key="4">
    <source>
        <dbReference type="Proteomes" id="UP001215280"/>
    </source>
</evidence>
<dbReference type="PANTHER" id="PTHR48104">
    <property type="entry name" value="METACASPASE-4"/>
    <property type="match status" value="1"/>
</dbReference>
<comment type="caution">
    <text evidence="3">The sequence shown here is derived from an EMBL/GenBank/DDBJ whole genome shotgun (WGS) entry which is preliminary data.</text>
</comment>
<evidence type="ECO:0000313" key="3">
    <source>
        <dbReference type="EMBL" id="KAJ7747456.1"/>
    </source>
</evidence>
<evidence type="ECO:0000256" key="1">
    <source>
        <dbReference type="ARBA" id="ARBA00009005"/>
    </source>
</evidence>
<dbReference type="InterPro" id="IPR050452">
    <property type="entry name" value="Metacaspase"/>
</dbReference>
<dbReference type="GO" id="GO:0006508">
    <property type="term" value="P:proteolysis"/>
    <property type="evidence" value="ECO:0007669"/>
    <property type="project" value="InterPro"/>
</dbReference>
<dbReference type="Pfam" id="PF00656">
    <property type="entry name" value="Peptidase_C14"/>
    <property type="match status" value="1"/>
</dbReference>
<feature type="domain" description="Peptidase C14 caspase" evidence="2">
    <location>
        <begin position="13"/>
        <end position="245"/>
    </location>
</feature>
<dbReference type="InterPro" id="IPR011600">
    <property type="entry name" value="Pept_C14_caspase"/>
</dbReference>
<keyword evidence="4" id="KW-1185">Reference proteome</keyword>
<dbReference type="Gene3D" id="3.40.50.1460">
    <property type="match status" value="1"/>
</dbReference>
<name>A0AAD7IQJ7_9AGAR</name>
<protein>
    <recommendedName>
        <fullName evidence="2">Peptidase C14 caspase domain-containing protein</fullName>
    </recommendedName>
</protein>
<dbReference type="Proteomes" id="UP001215280">
    <property type="component" value="Unassembled WGS sequence"/>
</dbReference>
<evidence type="ECO:0000259" key="2">
    <source>
        <dbReference type="Pfam" id="PF00656"/>
    </source>
</evidence>
<accession>A0AAD7IQJ7</accession>
<dbReference type="PANTHER" id="PTHR48104:SF30">
    <property type="entry name" value="METACASPASE-1"/>
    <property type="match status" value="1"/>
</dbReference>
<dbReference type="EMBL" id="JARJLG010000094">
    <property type="protein sequence ID" value="KAJ7747456.1"/>
    <property type="molecule type" value="Genomic_DNA"/>
</dbReference>
<dbReference type="GO" id="GO:0005737">
    <property type="term" value="C:cytoplasm"/>
    <property type="evidence" value="ECO:0007669"/>
    <property type="project" value="TreeGrafter"/>
</dbReference>
<comment type="similarity">
    <text evidence="1">Belongs to the peptidase C14B family.</text>
</comment>
<dbReference type="GO" id="GO:0004197">
    <property type="term" value="F:cysteine-type endopeptidase activity"/>
    <property type="evidence" value="ECO:0007669"/>
    <property type="project" value="InterPro"/>
</dbReference>
<reference evidence="3" key="1">
    <citation type="submission" date="2023-03" db="EMBL/GenBank/DDBJ databases">
        <title>Massive genome expansion in bonnet fungi (Mycena s.s.) driven by repeated elements and novel gene families across ecological guilds.</title>
        <authorList>
            <consortium name="Lawrence Berkeley National Laboratory"/>
            <person name="Harder C.B."/>
            <person name="Miyauchi S."/>
            <person name="Viragh M."/>
            <person name="Kuo A."/>
            <person name="Thoen E."/>
            <person name="Andreopoulos B."/>
            <person name="Lu D."/>
            <person name="Skrede I."/>
            <person name="Drula E."/>
            <person name="Henrissat B."/>
            <person name="Morin E."/>
            <person name="Kohler A."/>
            <person name="Barry K."/>
            <person name="LaButti K."/>
            <person name="Morin E."/>
            <person name="Salamov A."/>
            <person name="Lipzen A."/>
            <person name="Mereny Z."/>
            <person name="Hegedus B."/>
            <person name="Baldrian P."/>
            <person name="Stursova M."/>
            <person name="Weitz H."/>
            <person name="Taylor A."/>
            <person name="Grigoriev I.V."/>
            <person name="Nagy L.G."/>
            <person name="Martin F."/>
            <person name="Kauserud H."/>
        </authorList>
    </citation>
    <scope>NUCLEOTIDE SEQUENCE</scope>
    <source>
        <strain evidence="3">CBHHK188m</strain>
    </source>
</reference>
<dbReference type="AlphaFoldDB" id="A0AAD7IQJ7"/>